<proteinExistence type="predicted"/>
<name>A0ABX0J1L0_9BACL</name>
<dbReference type="EMBL" id="JAAOIW010000001">
    <property type="protein sequence ID" value="NHN28678.1"/>
    <property type="molecule type" value="Genomic_DNA"/>
</dbReference>
<sequence>MKLRFLPILLSVAISATLLFGGWFAYQSVAMESPLSSIASQTPGVKLVNTHISSEEVLIELNLEPGTSLREVYSRIQTEGSTLIGKKELKLKVLNDSTPKMDQWWSSALFDVAQAMETKQYTQIPKTLQARTLEADGLKVATEMDDKYVYIALTDGGKSKYLMLPRTSSQMGVWING</sequence>
<dbReference type="RefSeq" id="WP_166145594.1">
    <property type="nucleotide sequence ID" value="NZ_JAAOIW010000001.1"/>
</dbReference>
<comment type="caution">
    <text evidence="1">The sequence shown here is derived from an EMBL/GenBank/DDBJ whole genome shotgun (WGS) entry which is preliminary data.</text>
</comment>
<dbReference type="Proteomes" id="UP001165962">
    <property type="component" value="Unassembled WGS sequence"/>
</dbReference>
<accession>A0ABX0J1L0</accession>
<keyword evidence="2" id="KW-1185">Reference proteome</keyword>
<protein>
    <submittedName>
        <fullName evidence="1">Uncharacterized protein</fullName>
    </submittedName>
</protein>
<evidence type="ECO:0000313" key="2">
    <source>
        <dbReference type="Proteomes" id="UP001165962"/>
    </source>
</evidence>
<evidence type="ECO:0000313" key="1">
    <source>
        <dbReference type="EMBL" id="NHN28678.1"/>
    </source>
</evidence>
<gene>
    <name evidence="1" type="ORF">G9U52_02400</name>
</gene>
<reference evidence="1" key="1">
    <citation type="submission" date="2020-03" db="EMBL/GenBank/DDBJ databases">
        <title>Draft sequencing of Paenibacilllus sp. S3N08.</title>
        <authorList>
            <person name="Kim D.-U."/>
        </authorList>
    </citation>
    <scope>NUCLEOTIDE SEQUENCE</scope>
    <source>
        <strain evidence="1">S3N08</strain>
    </source>
</reference>
<organism evidence="1 2">
    <name type="scientific">Paenibacillus agricola</name>
    <dbReference type="NCBI Taxonomy" id="2716264"/>
    <lineage>
        <taxon>Bacteria</taxon>
        <taxon>Bacillati</taxon>
        <taxon>Bacillota</taxon>
        <taxon>Bacilli</taxon>
        <taxon>Bacillales</taxon>
        <taxon>Paenibacillaceae</taxon>
        <taxon>Paenibacillus</taxon>
    </lineage>
</organism>